<dbReference type="GO" id="GO:0016887">
    <property type="term" value="F:ATP hydrolysis activity"/>
    <property type="evidence" value="ECO:0007669"/>
    <property type="project" value="InterPro"/>
</dbReference>
<dbReference type="Gene3D" id="3.40.50.1000">
    <property type="entry name" value="HAD superfamily/HAD-like"/>
    <property type="match status" value="1"/>
</dbReference>
<dbReference type="Gene3D" id="1.20.1110.10">
    <property type="entry name" value="Calcium-transporting ATPase, transmembrane domain"/>
    <property type="match status" value="1"/>
</dbReference>
<dbReference type="SFLD" id="SFLDG00002">
    <property type="entry name" value="C1.7:_P-type_atpase_like"/>
    <property type="match status" value="1"/>
</dbReference>
<dbReference type="PROSITE" id="PS00154">
    <property type="entry name" value="ATPASE_E1_E2"/>
    <property type="match status" value="1"/>
</dbReference>
<dbReference type="GO" id="GO:0005524">
    <property type="term" value="F:ATP binding"/>
    <property type="evidence" value="ECO:0007669"/>
    <property type="project" value="UniProtKB-KW"/>
</dbReference>
<dbReference type="InterPro" id="IPR004014">
    <property type="entry name" value="ATPase_P-typ_cation-transptr_N"/>
</dbReference>
<dbReference type="InterPro" id="IPR059000">
    <property type="entry name" value="ATPase_P-type_domA"/>
</dbReference>
<feature type="transmembrane region" description="Helical" evidence="8">
    <location>
        <begin position="61"/>
        <end position="80"/>
    </location>
</feature>
<dbReference type="SUPFAM" id="SSF56784">
    <property type="entry name" value="HAD-like"/>
    <property type="match status" value="1"/>
</dbReference>
<feature type="transmembrane region" description="Helical" evidence="8">
    <location>
        <begin position="216"/>
        <end position="234"/>
    </location>
</feature>
<proteinExistence type="predicted"/>
<accession>A0A7C4M220</accession>
<dbReference type="SUPFAM" id="SSF81665">
    <property type="entry name" value="Calcium ATPase, transmembrane domain M"/>
    <property type="match status" value="1"/>
</dbReference>
<dbReference type="InterPro" id="IPR036412">
    <property type="entry name" value="HAD-like_sf"/>
</dbReference>
<keyword evidence="4" id="KW-0067">ATP-binding</keyword>
<dbReference type="InterPro" id="IPR023298">
    <property type="entry name" value="ATPase_P-typ_TM_dom_sf"/>
</dbReference>
<keyword evidence="5" id="KW-1278">Translocase</keyword>
<feature type="transmembrane region" description="Helical" evidence="8">
    <location>
        <begin position="28"/>
        <end position="55"/>
    </location>
</feature>
<dbReference type="NCBIfam" id="TIGR01494">
    <property type="entry name" value="ATPase_P-type"/>
    <property type="match status" value="3"/>
</dbReference>
<dbReference type="InterPro" id="IPR044492">
    <property type="entry name" value="P_typ_ATPase_HD_dom"/>
</dbReference>
<name>A0A7C4M220_UNCC3</name>
<sequence length="810" mass="90778">MKSLTTKEVIKSREKYGVNLLPEKKVRLVFLIILDQFKSPLIYIILIAAVISLFLKEYTDTILILILVALNVTVGFFQEYKAQKTFLALKNILKPEALVVRDNKIKRISLSDIVVGDTVILSPGDKVPADGKLFKTINLLINEAILTGESEAVMKNLTSSGSGVFMGTSVISGNGKMVVTKIGSKTEMGKISESISIIKEEKTPLQKKLDKFSQSLVYIVLVFALVIFFVGIFSQQEFWHMIELSVVLAIAAIPEALPIAVTVILTLGMKKILDKKGLVKKLIAVETLGTTSVICADKTGTLTEGNMIVVKTDFKNKKDFFTGLAVTNEQKNNVETAIWDYLEKEKFNPNEFYSNKKIVFEEPFDSEKKYKMTIVKLNGHQESFILGAPEIILSMCKISDRERKNILKKMEKWAGSGLRILGIISKNKGVLKVKRDFKWIGLIGIEDPIRKEAKEVIKTARKSGIDVKIITGDYRTTAEKIALKLGFKLKNGSVLEGEELEKINDDELSKKIKNIFLFTRITPRQKLRIVNVLQQKGEVVAMTGDGVNDAPALKKADVGIVVGNATEVAKETADLILLDNNFQTIIAACREGRRVFANIKKVTAYVLSNSFVEIVLIMGTIIMKLPIPLTIVQILFLHIICDGPLDIVLGFESKRQSLENEDPKKLKKESILSGYIKFLIFTTSLGIGLVSLIMFNQFYNQTGNLILSQTIAFAIVGSVDIVYIFAFKDLNKPIFKIERFWKNHFLLWTVLLSSLILLSGIYTPYFNKLLGTTPLPLNYWPWIISIGLFSLIWVELIKYIANKSNNHKNN</sequence>
<dbReference type="Pfam" id="PF00122">
    <property type="entry name" value="E1-E2_ATPase"/>
    <property type="match status" value="1"/>
</dbReference>
<dbReference type="GO" id="GO:0016020">
    <property type="term" value="C:membrane"/>
    <property type="evidence" value="ECO:0007669"/>
    <property type="project" value="UniProtKB-SubCell"/>
</dbReference>
<dbReference type="InterPro" id="IPR023214">
    <property type="entry name" value="HAD_sf"/>
</dbReference>
<comment type="caution">
    <text evidence="10">The sequence shown here is derived from an EMBL/GenBank/DDBJ whole genome shotgun (WGS) entry which is preliminary data.</text>
</comment>
<dbReference type="Gene3D" id="3.40.1110.10">
    <property type="entry name" value="Calcium-transporting ATPase, cytoplasmic domain N"/>
    <property type="match status" value="1"/>
</dbReference>
<evidence type="ECO:0000256" key="1">
    <source>
        <dbReference type="ARBA" id="ARBA00004141"/>
    </source>
</evidence>
<dbReference type="PANTHER" id="PTHR42861">
    <property type="entry name" value="CALCIUM-TRANSPORTING ATPASE"/>
    <property type="match status" value="1"/>
</dbReference>
<dbReference type="InterPro" id="IPR006068">
    <property type="entry name" value="ATPase_P-typ_cation-transptr_C"/>
</dbReference>
<dbReference type="InterPro" id="IPR008250">
    <property type="entry name" value="ATPase_P-typ_transduc_dom_A_sf"/>
</dbReference>
<dbReference type="InterPro" id="IPR018303">
    <property type="entry name" value="ATPase_P-typ_P_site"/>
</dbReference>
<dbReference type="SFLD" id="SFLDS00003">
    <property type="entry name" value="Haloacid_Dehalogenase"/>
    <property type="match status" value="1"/>
</dbReference>
<evidence type="ECO:0000256" key="2">
    <source>
        <dbReference type="ARBA" id="ARBA00022692"/>
    </source>
</evidence>
<feature type="transmembrane region" description="Helical" evidence="8">
    <location>
        <begin position="706"/>
        <end position="725"/>
    </location>
</feature>
<dbReference type="Pfam" id="PF00690">
    <property type="entry name" value="Cation_ATPase_N"/>
    <property type="match status" value="1"/>
</dbReference>
<organism evidence="10">
    <name type="scientific">candidate division CPR3 bacterium</name>
    <dbReference type="NCBI Taxonomy" id="2268181"/>
    <lineage>
        <taxon>Bacteria</taxon>
        <taxon>Bacteria division CPR3</taxon>
    </lineage>
</organism>
<keyword evidence="7 8" id="KW-0472">Membrane</keyword>
<evidence type="ECO:0000259" key="9">
    <source>
        <dbReference type="SMART" id="SM00831"/>
    </source>
</evidence>
<evidence type="ECO:0000313" key="10">
    <source>
        <dbReference type="EMBL" id="HGT70774.1"/>
    </source>
</evidence>
<evidence type="ECO:0000256" key="5">
    <source>
        <dbReference type="ARBA" id="ARBA00022967"/>
    </source>
</evidence>
<evidence type="ECO:0000256" key="3">
    <source>
        <dbReference type="ARBA" id="ARBA00022741"/>
    </source>
</evidence>
<keyword evidence="3" id="KW-0547">Nucleotide-binding</keyword>
<dbReference type="SUPFAM" id="SSF81653">
    <property type="entry name" value="Calcium ATPase, transduction domain A"/>
    <property type="match status" value="1"/>
</dbReference>
<dbReference type="SMART" id="SM00831">
    <property type="entry name" value="Cation_ATPase_N"/>
    <property type="match status" value="1"/>
</dbReference>
<keyword evidence="6 8" id="KW-1133">Transmembrane helix</keyword>
<feature type="transmembrane region" description="Helical" evidence="8">
    <location>
        <begin position="745"/>
        <end position="767"/>
    </location>
</feature>
<dbReference type="InterPro" id="IPR001757">
    <property type="entry name" value="P_typ_ATPase"/>
</dbReference>
<gene>
    <name evidence="10" type="ORF">ENT43_00760</name>
</gene>
<dbReference type="PRINTS" id="PR00119">
    <property type="entry name" value="CATATPASE"/>
</dbReference>
<dbReference type="AlphaFoldDB" id="A0A7C4M220"/>
<evidence type="ECO:0000256" key="4">
    <source>
        <dbReference type="ARBA" id="ARBA00022840"/>
    </source>
</evidence>
<feature type="transmembrane region" description="Helical" evidence="8">
    <location>
        <begin position="779"/>
        <end position="801"/>
    </location>
</feature>
<reference evidence="10" key="1">
    <citation type="journal article" date="2020" name="mSystems">
        <title>Genome- and Community-Level Interaction Insights into Carbon Utilization and Element Cycling Functions of Hydrothermarchaeota in Hydrothermal Sediment.</title>
        <authorList>
            <person name="Zhou Z."/>
            <person name="Liu Y."/>
            <person name="Xu W."/>
            <person name="Pan J."/>
            <person name="Luo Z.H."/>
            <person name="Li M."/>
        </authorList>
    </citation>
    <scope>NUCLEOTIDE SEQUENCE [LARGE SCALE GENOMIC DNA]</scope>
    <source>
        <strain evidence="10">SpSt-579</strain>
    </source>
</reference>
<evidence type="ECO:0000256" key="7">
    <source>
        <dbReference type="ARBA" id="ARBA00023136"/>
    </source>
</evidence>
<feature type="transmembrane region" description="Helical" evidence="8">
    <location>
        <begin position="629"/>
        <end position="651"/>
    </location>
</feature>
<feature type="transmembrane region" description="Helical" evidence="8">
    <location>
        <begin position="602"/>
        <end position="623"/>
    </location>
</feature>
<dbReference type="Pfam" id="PF00702">
    <property type="entry name" value="Hydrolase"/>
    <property type="match status" value="1"/>
</dbReference>
<dbReference type="Gene3D" id="2.70.150.10">
    <property type="entry name" value="Calcium-transporting ATPase, cytoplasmic transduction domain A"/>
    <property type="match status" value="1"/>
</dbReference>
<evidence type="ECO:0000256" key="8">
    <source>
        <dbReference type="SAM" id="Phobius"/>
    </source>
</evidence>
<dbReference type="InterPro" id="IPR023299">
    <property type="entry name" value="ATPase_P-typ_cyto_dom_N"/>
</dbReference>
<keyword evidence="2 8" id="KW-0812">Transmembrane</keyword>
<dbReference type="PRINTS" id="PR00120">
    <property type="entry name" value="HATPASE"/>
</dbReference>
<evidence type="ECO:0000256" key="6">
    <source>
        <dbReference type="ARBA" id="ARBA00022989"/>
    </source>
</evidence>
<dbReference type="Pfam" id="PF00689">
    <property type="entry name" value="Cation_ATPase_C"/>
    <property type="match status" value="1"/>
</dbReference>
<dbReference type="SFLD" id="SFLDF00027">
    <property type="entry name" value="p-type_atpase"/>
    <property type="match status" value="1"/>
</dbReference>
<feature type="domain" description="Cation-transporting P-type ATPase N-terminal" evidence="9">
    <location>
        <begin position="2"/>
        <end position="57"/>
    </location>
</feature>
<feature type="transmembrane region" description="Helical" evidence="8">
    <location>
        <begin position="672"/>
        <end position="694"/>
    </location>
</feature>
<comment type="subcellular location">
    <subcellularLocation>
        <location evidence="1">Membrane</location>
        <topology evidence="1">Multi-pass membrane protein</topology>
    </subcellularLocation>
</comment>
<dbReference type="EMBL" id="DSYQ01000002">
    <property type="protein sequence ID" value="HGT70774.1"/>
    <property type="molecule type" value="Genomic_DNA"/>
</dbReference>
<keyword evidence="10" id="KW-0378">Hydrolase</keyword>
<feature type="transmembrane region" description="Helical" evidence="8">
    <location>
        <begin position="246"/>
        <end position="267"/>
    </location>
</feature>
<protein>
    <submittedName>
        <fullName evidence="10">HAD family hydrolase</fullName>
    </submittedName>
</protein>